<dbReference type="Proteomes" id="UP001141552">
    <property type="component" value="Unassembled WGS sequence"/>
</dbReference>
<dbReference type="InterPro" id="IPR015915">
    <property type="entry name" value="Kelch-typ_b-propeller"/>
</dbReference>
<dbReference type="InterPro" id="IPR050796">
    <property type="entry name" value="SCF_F-box_component"/>
</dbReference>
<dbReference type="SUPFAM" id="SSF117281">
    <property type="entry name" value="Kelch motif"/>
    <property type="match status" value="1"/>
</dbReference>
<evidence type="ECO:0000256" key="1">
    <source>
        <dbReference type="SAM" id="MobiDB-lite"/>
    </source>
</evidence>
<name>A0A9Q0JFS8_9ROSI</name>
<keyword evidence="4" id="KW-1185">Reference proteome</keyword>
<comment type="caution">
    <text evidence="3">The sequence shown here is derived from an EMBL/GenBank/DDBJ whole genome shotgun (WGS) entry which is preliminary data.</text>
</comment>
<dbReference type="EMBL" id="JAKUCV010003294">
    <property type="protein sequence ID" value="KAJ4839522.1"/>
    <property type="molecule type" value="Genomic_DNA"/>
</dbReference>
<evidence type="ECO:0000259" key="2">
    <source>
        <dbReference type="PROSITE" id="PS50181"/>
    </source>
</evidence>
<organism evidence="3 4">
    <name type="scientific">Turnera subulata</name>
    <dbReference type="NCBI Taxonomy" id="218843"/>
    <lineage>
        <taxon>Eukaryota</taxon>
        <taxon>Viridiplantae</taxon>
        <taxon>Streptophyta</taxon>
        <taxon>Embryophyta</taxon>
        <taxon>Tracheophyta</taxon>
        <taxon>Spermatophyta</taxon>
        <taxon>Magnoliopsida</taxon>
        <taxon>eudicotyledons</taxon>
        <taxon>Gunneridae</taxon>
        <taxon>Pentapetalae</taxon>
        <taxon>rosids</taxon>
        <taxon>fabids</taxon>
        <taxon>Malpighiales</taxon>
        <taxon>Passifloraceae</taxon>
        <taxon>Turnera</taxon>
    </lineage>
</organism>
<dbReference type="NCBIfam" id="TIGR01640">
    <property type="entry name" value="F_box_assoc_1"/>
    <property type="match status" value="1"/>
</dbReference>
<protein>
    <recommendedName>
        <fullName evidence="2">F-box domain-containing protein</fullName>
    </recommendedName>
</protein>
<gene>
    <name evidence="3" type="ORF">Tsubulata_019024</name>
</gene>
<dbReference type="Gene3D" id="1.20.1280.50">
    <property type="match status" value="1"/>
</dbReference>
<dbReference type="Pfam" id="PF00646">
    <property type="entry name" value="F-box"/>
    <property type="match status" value="1"/>
</dbReference>
<feature type="region of interest" description="Disordered" evidence="1">
    <location>
        <begin position="1"/>
        <end position="20"/>
    </location>
</feature>
<dbReference type="SUPFAM" id="SSF81383">
    <property type="entry name" value="F-box domain"/>
    <property type="match status" value="1"/>
</dbReference>
<dbReference type="InterPro" id="IPR036047">
    <property type="entry name" value="F-box-like_dom_sf"/>
</dbReference>
<feature type="domain" description="F-box" evidence="2">
    <location>
        <begin position="18"/>
        <end position="64"/>
    </location>
</feature>
<dbReference type="InterPro" id="IPR013187">
    <property type="entry name" value="F-box-assoc_dom_typ3"/>
</dbReference>
<proteinExistence type="predicted"/>
<dbReference type="InterPro" id="IPR001810">
    <property type="entry name" value="F-box_dom"/>
</dbReference>
<dbReference type="PROSITE" id="PS50181">
    <property type="entry name" value="FBOX"/>
    <property type="match status" value="1"/>
</dbReference>
<reference evidence="3" key="1">
    <citation type="submission" date="2022-02" db="EMBL/GenBank/DDBJ databases">
        <authorList>
            <person name="Henning P.M."/>
            <person name="McCubbin A.G."/>
            <person name="Shore J.S."/>
        </authorList>
    </citation>
    <scope>NUCLEOTIDE SEQUENCE</scope>
    <source>
        <strain evidence="3">F60SS</strain>
        <tissue evidence="3">Leaves</tissue>
    </source>
</reference>
<sequence length="409" mass="46220">MESSRSKNQRNQPPGGAEPIFPNLPEEIIVEIFSRLPAKSLGRFRCVCKLWLSIISSAQFAKTHLELALQNKTLYSERQRLILSSHSLYSVDGEVVGCGYGDRIVAVELEHPLKADPTLSDSKDYYFKVSEDEDDNPVMVRVDVLPSTNWFEILGSCNGLVCIGMDEGTFFLFNPTTRKFKRIPTTEESLPGSPLGSVVGNAHGFGFDSVSDDYKLVRIDVDVILVYSLRTDSWRVVGNFPYEHYLIDSGVFLNGAIHWVVSIEEEERGKSVVIVFDLADEIFREMPAPDDADMGSDIVMGILNGCLCILHCRNNMHDYFWMMRDYGMDDSWTKVNISFPYICMKPLYMGKNGESLLLVDGELLSYNFEKDRYRELEVHGIPSGVGFEADTYLESLVSPVDYGDKRLQN</sequence>
<dbReference type="OrthoDB" id="591557at2759"/>
<reference evidence="3" key="2">
    <citation type="journal article" date="2023" name="Plants (Basel)">
        <title>Annotation of the Turnera subulata (Passifloraceae) Draft Genome Reveals the S-Locus Evolved after the Divergence of Turneroideae from Passifloroideae in a Stepwise Manner.</title>
        <authorList>
            <person name="Henning P.M."/>
            <person name="Roalson E.H."/>
            <person name="Mir W."/>
            <person name="McCubbin A.G."/>
            <person name="Shore J.S."/>
        </authorList>
    </citation>
    <scope>NUCLEOTIDE SEQUENCE</scope>
    <source>
        <strain evidence="3">F60SS</strain>
    </source>
</reference>
<dbReference type="PANTHER" id="PTHR31672:SF13">
    <property type="entry name" value="F-BOX PROTEIN CPR30-LIKE"/>
    <property type="match status" value="1"/>
</dbReference>
<evidence type="ECO:0000313" key="3">
    <source>
        <dbReference type="EMBL" id="KAJ4839522.1"/>
    </source>
</evidence>
<dbReference type="InterPro" id="IPR017451">
    <property type="entry name" value="F-box-assoc_interact_dom"/>
</dbReference>
<dbReference type="SMART" id="SM00256">
    <property type="entry name" value="FBOX"/>
    <property type="match status" value="1"/>
</dbReference>
<dbReference type="PANTHER" id="PTHR31672">
    <property type="entry name" value="BNACNNG10540D PROTEIN"/>
    <property type="match status" value="1"/>
</dbReference>
<dbReference type="AlphaFoldDB" id="A0A9Q0JFS8"/>
<dbReference type="CDD" id="cd22157">
    <property type="entry name" value="F-box_AtFBW1-like"/>
    <property type="match status" value="1"/>
</dbReference>
<dbReference type="Pfam" id="PF08268">
    <property type="entry name" value="FBA_3"/>
    <property type="match status" value="1"/>
</dbReference>
<evidence type="ECO:0000313" key="4">
    <source>
        <dbReference type="Proteomes" id="UP001141552"/>
    </source>
</evidence>
<accession>A0A9Q0JFS8</accession>